<dbReference type="HOGENOM" id="CLU_1057386_0_0_7"/>
<dbReference type="EMBL" id="CP002359">
    <property type="protein sequence ID" value="ADR35463.1"/>
    <property type="molecule type" value="Genomic_DNA"/>
</dbReference>
<accession>E4U447</accession>
<dbReference type="AlphaFoldDB" id="E4U447"/>
<dbReference type="InterPro" id="IPR036390">
    <property type="entry name" value="WH_DNA-bd_sf"/>
</dbReference>
<proteinExistence type="inferred from homology"/>
<reference evidence="3 4" key="1">
    <citation type="journal article" date="2012" name="Stand. Genomic Sci.">
        <title>Complete genome sequence of the sulfur compounds oxidizing chemolithoautotroph Sulfuricurvum kujiense type strain (YK-1(T)).</title>
        <authorList>
            <person name="Han C."/>
            <person name="Kotsyurbenko O."/>
            <person name="Chertkov O."/>
            <person name="Held B."/>
            <person name="Lapidus A."/>
            <person name="Nolan M."/>
            <person name="Lucas S."/>
            <person name="Hammon N."/>
            <person name="Deshpande S."/>
            <person name="Cheng J.F."/>
            <person name="Tapia R."/>
            <person name="Goodwin L.A."/>
            <person name="Pitluck S."/>
            <person name="Liolios K."/>
            <person name="Pagani I."/>
            <person name="Ivanova N."/>
            <person name="Mavromatis K."/>
            <person name="Mikhailova N."/>
            <person name="Pati A."/>
            <person name="Chen A."/>
            <person name="Palaniappan K."/>
            <person name="Land M."/>
            <person name="Hauser L."/>
            <person name="Chang Y.J."/>
            <person name="Jeffries C.D."/>
            <person name="Brambilla E.M."/>
            <person name="Rohde M."/>
            <person name="Spring S."/>
            <person name="Sikorski J."/>
            <person name="Goker M."/>
            <person name="Woyke T."/>
            <person name="Bristow J."/>
            <person name="Eisen J.A."/>
            <person name="Markowitz V."/>
            <person name="Hugenholtz P."/>
            <person name="Kyrpides N.C."/>
            <person name="Klenk H.P."/>
            <person name="Detter J.C."/>
        </authorList>
    </citation>
    <scope>NUCLEOTIDE SEQUENCE [LARGE SCALE GENOMIC DNA]</scope>
    <source>
        <strain evidence="4">ATCC BAA-921 / DSM 16994 / JCM 11577 / YK-1</strain>
    </source>
</reference>
<dbReference type="GO" id="GO:0003887">
    <property type="term" value="F:DNA-directed DNA polymerase activity"/>
    <property type="evidence" value="ECO:0007669"/>
    <property type="project" value="InterPro"/>
</dbReference>
<dbReference type="OrthoDB" id="7060771at2"/>
<evidence type="ECO:0000313" key="4">
    <source>
        <dbReference type="Proteomes" id="UP000008721"/>
    </source>
</evidence>
<dbReference type="InterPro" id="IPR036388">
    <property type="entry name" value="WH-like_DNA-bd_sf"/>
</dbReference>
<protein>
    <submittedName>
        <fullName evidence="3">Initiator RepB protein</fullName>
    </submittedName>
</protein>
<geneLocation type="plasmid" evidence="3 4">
    <name>pSULKU04</name>
</geneLocation>
<dbReference type="Gene3D" id="1.10.10.10">
    <property type="entry name" value="Winged helix-like DNA-binding domain superfamily/Winged helix DNA-binding domain"/>
    <property type="match status" value="2"/>
</dbReference>
<dbReference type="Pfam" id="PF01051">
    <property type="entry name" value="Rep3_N"/>
    <property type="match status" value="1"/>
</dbReference>
<evidence type="ECO:0000256" key="1">
    <source>
        <dbReference type="ARBA" id="ARBA00038283"/>
    </source>
</evidence>
<comment type="similarity">
    <text evidence="1">Belongs to the initiator RepB protein family.</text>
</comment>
<dbReference type="Proteomes" id="UP000008721">
    <property type="component" value="Plasmid pSULKU04"/>
</dbReference>
<name>E4U447_SULKY</name>
<sequence length="263" mass="31017">MNPREARELLQKQKEEEVKDLVKISNSLVEGFVSKSNAVALKMLFYIAKQQYKKNEWDIVEFTLSADDFAKYCNLDHRIIKDNIKTMRSTSVTFVERDNKGRITVEEGIVIVPRSRYDYTTKTIEITMFKKILDLILEVEERFTTIDVKNVMELESKYSIRMAMILEQIFGFKGNPENWDVQQQKKFSLDDLNDLFGTKYKNFTDFERKVLKPTKEEMDDKSEISFSYVINKGYNSPLDRGRPKALSVTIKLVQNKLRQRRLF</sequence>
<feature type="domain" description="Initiator Rep protein WH1" evidence="2">
    <location>
        <begin position="22"/>
        <end position="162"/>
    </location>
</feature>
<dbReference type="KEGG" id="sku:Sulku_2815"/>
<keyword evidence="4" id="KW-1185">Reference proteome</keyword>
<keyword evidence="3" id="KW-0614">Plasmid</keyword>
<dbReference type="RefSeq" id="WP_013461404.1">
    <property type="nucleotide sequence ID" value="NC_014763.1"/>
</dbReference>
<dbReference type="SUPFAM" id="SSF46785">
    <property type="entry name" value="Winged helix' DNA-binding domain"/>
    <property type="match status" value="2"/>
</dbReference>
<evidence type="ECO:0000313" key="3">
    <source>
        <dbReference type="EMBL" id="ADR35463.1"/>
    </source>
</evidence>
<dbReference type="InterPro" id="IPR000525">
    <property type="entry name" value="Initiator_Rep_WH1"/>
</dbReference>
<dbReference type="GO" id="GO:0006270">
    <property type="term" value="P:DNA replication initiation"/>
    <property type="evidence" value="ECO:0007669"/>
    <property type="project" value="InterPro"/>
</dbReference>
<dbReference type="Pfam" id="PF21205">
    <property type="entry name" value="Rep3_C"/>
    <property type="match status" value="1"/>
</dbReference>
<gene>
    <name evidence="3" type="ordered locus">Sulku_2815</name>
</gene>
<organism evidence="3 4">
    <name type="scientific">Sulfuricurvum kujiense (strain ATCC BAA-921 / DSM 16994 / JCM 11577 / YK-1)</name>
    <dbReference type="NCBI Taxonomy" id="709032"/>
    <lineage>
        <taxon>Bacteria</taxon>
        <taxon>Pseudomonadati</taxon>
        <taxon>Campylobacterota</taxon>
        <taxon>Epsilonproteobacteria</taxon>
        <taxon>Campylobacterales</taxon>
        <taxon>Sulfurimonadaceae</taxon>
        <taxon>Sulfuricurvum</taxon>
    </lineage>
</organism>
<evidence type="ECO:0000259" key="2">
    <source>
        <dbReference type="Pfam" id="PF01051"/>
    </source>
</evidence>